<dbReference type="SUPFAM" id="SSF46565">
    <property type="entry name" value="Chaperone J-domain"/>
    <property type="match status" value="1"/>
</dbReference>
<dbReference type="InterPro" id="IPR001623">
    <property type="entry name" value="DnaJ_domain"/>
</dbReference>
<organism evidence="2">
    <name type="scientific">Oscillatoriales cyanobacterium SpSt-418</name>
    <dbReference type="NCBI Taxonomy" id="2282169"/>
    <lineage>
        <taxon>Bacteria</taxon>
        <taxon>Bacillati</taxon>
        <taxon>Cyanobacteriota</taxon>
        <taxon>Cyanophyceae</taxon>
        <taxon>Oscillatoriophycideae</taxon>
        <taxon>Oscillatoriales</taxon>
    </lineage>
</organism>
<dbReference type="InterPro" id="IPR050817">
    <property type="entry name" value="DjlA_DnaK_co-chaperone"/>
</dbReference>
<name>A0A7C3KIE5_9CYAN</name>
<evidence type="ECO:0000259" key="1">
    <source>
        <dbReference type="PROSITE" id="PS50076"/>
    </source>
</evidence>
<dbReference type="PRINTS" id="PR00625">
    <property type="entry name" value="JDOMAIN"/>
</dbReference>
<dbReference type="EMBL" id="DSRU01000334">
    <property type="protein sequence ID" value="HFN00609.1"/>
    <property type="molecule type" value="Genomic_DNA"/>
</dbReference>
<dbReference type="PANTHER" id="PTHR24074">
    <property type="entry name" value="CO-CHAPERONE PROTEIN DJLA"/>
    <property type="match status" value="1"/>
</dbReference>
<dbReference type="SMART" id="SM00271">
    <property type="entry name" value="DnaJ"/>
    <property type="match status" value="1"/>
</dbReference>
<dbReference type="Pfam" id="PF00226">
    <property type="entry name" value="DnaJ"/>
    <property type="match status" value="1"/>
</dbReference>
<dbReference type="PROSITE" id="PS50076">
    <property type="entry name" value="DNAJ_2"/>
    <property type="match status" value="1"/>
</dbReference>
<dbReference type="CDD" id="cd06257">
    <property type="entry name" value="DnaJ"/>
    <property type="match status" value="1"/>
</dbReference>
<dbReference type="AlphaFoldDB" id="A0A7C3KIE5"/>
<proteinExistence type="predicted"/>
<protein>
    <submittedName>
        <fullName evidence="2">J domain-containing protein</fullName>
    </submittedName>
</protein>
<comment type="caution">
    <text evidence="2">The sequence shown here is derived from an EMBL/GenBank/DDBJ whole genome shotgun (WGS) entry which is preliminary data.</text>
</comment>
<dbReference type="InterPro" id="IPR036869">
    <property type="entry name" value="J_dom_sf"/>
</dbReference>
<accession>A0A7C3KIE5</accession>
<evidence type="ECO:0000313" key="2">
    <source>
        <dbReference type="EMBL" id="HFN00609.1"/>
    </source>
</evidence>
<reference evidence="2" key="1">
    <citation type="journal article" date="2020" name="mSystems">
        <title>Genome- and Community-Level Interaction Insights into Carbon Utilization and Element Cycling Functions of Hydrothermarchaeota in Hydrothermal Sediment.</title>
        <authorList>
            <person name="Zhou Z."/>
            <person name="Liu Y."/>
            <person name="Xu W."/>
            <person name="Pan J."/>
            <person name="Luo Z.H."/>
            <person name="Li M."/>
        </authorList>
    </citation>
    <scope>NUCLEOTIDE SEQUENCE [LARGE SCALE GENOMIC DNA]</scope>
    <source>
        <strain evidence="2">SpSt-418</strain>
    </source>
</reference>
<gene>
    <name evidence="2" type="ORF">ENR64_23235</name>
</gene>
<dbReference type="Gene3D" id="1.10.287.110">
    <property type="entry name" value="DnaJ domain"/>
    <property type="match status" value="1"/>
</dbReference>
<sequence length="240" mass="27639">MATPNHYQTLEVSPAATQTEIKHAYRRLAKLFHPDSNQAASNHDKIARINAAYEVLRDPERRRSYDQERAYYSRLESAGFSVERSSRQERTAAAQARYRQDQKTSQQADSDLQLWLKQVYTPVTRWLNQILKSLKAQIDELSADPFDDELMEAFQAHLEECHDLLGRAEKSFESRPNPSRAAKAAANLYFCMNQIGDGIEQLEQFTLNYDDQYLHTGQELFRIAAGLRREAQAAVREIQA</sequence>
<feature type="domain" description="J" evidence="1">
    <location>
        <begin position="5"/>
        <end position="69"/>
    </location>
</feature>